<sequence>MAYYSYSAGMVATFLGHHGIRFKPHSSRACMVVLYEHGIRAEFPATINSNEYLVAMSIQTCSPIAGPAFAETALQFFAAGEWRSIPDAVKLKLGYCDDVVRHASPDDLFEHIQSIKQAVDSGVFHDIANAAIHFNGIDPDADASSLAGAYFTRLYFMTVAATTTGFGDISPKSPRARALTMLLLILIVSYGLFVMINVAKLIRGRGA</sequence>
<comment type="caution">
    <text evidence="3">The sequence shown here is derived from an EMBL/GenBank/DDBJ whole genome shotgun (WGS) entry which is preliminary data.</text>
</comment>
<name>A0A2J7ZLG5_9CHLO</name>
<reference evidence="3 4" key="1">
    <citation type="journal article" date="2017" name="Mol. Biol. Evol.">
        <title>The 4-celled Tetrabaena socialis nuclear genome reveals the essential components for genetic control of cell number at the origin of multicellularity in the volvocine lineage.</title>
        <authorList>
            <person name="Featherston J."/>
            <person name="Arakaki Y."/>
            <person name="Hanschen E.R."/>
            <person name="Ferris P.J."/>
            <person name="Michod R.E."/>
            <person name="Olson B.J.S.C."/>
            <person name="Nozaki H."/>
            <person name="Durand P.M."/>
        </authorList>
    </citation>
    <scope>NUCLEOTIDE SEQUENCE [LARGE SCALE GENOMIC DNA]</scope>
    <source>
        <strain evidence="3 4">NIES-571</strain>
    </source>
</reference>
<proteinExistence type="predicted"/>
<accession>A0A2J7ZLG5</accession>
<organism evidence="3 4">
    <name type="scientific">Tetrabaena socialis</name>
    <dbReference type="NCBI Taxonomy" id="47790"/>
    <lineage>
        <taxon>Eukaryota</taxon>
        <taxon>Viridiplantae</taxon>
        <taxon>Chlorophyta</taxon>
        <taxon>core chlorophytes</taxon>
        <taxon>Chlorophyceae</taxon>
        <taxon>CS clade</taxon>
        <taxon>Chlamydomonadales</taxon>
        <taxon>Tetrabaenaceae</taxon>
        <taxon>Tetrabaena</taxon>
    </lineage>
</organism>
<keyword evidence="1" id="KW-0472">Membrane</keyword>
<keyword evidence="4" id="KW-1185">Reference proteome</keyword>
<dbReference type="EMBL" id="PGGS01001013">
    <property type="protein sequence ID" value="PNH01107.1"/>
    <property type="molecule type" value="Genomic_DNA"/>
</dbReference>
<feature type="transmembrane region" description="Helical" evidence="1">
    <location>
        <begin position="178"/>
        <end position="199"/>
    </location>
</feature>
<dbReference type="Pfam" id="PF07885">
    <property type="entry name" value="Ion_trans_2"/>
    <property type="match status" value="1"/>
</dbReference>
<keyword evidence="1" id="KW-1133">Transmembrane helix</keyword>
<protein>
    <recommendedName>
        <fullName evidence="2">Potassium channel domain-containing protein</fullName>
    </recommendedName>
</protein>
<dbReference type="InterPro" id="IPR013099">
    <property type="entry name" value="K_chnl_dom"/>
</dbReference>
<evidence type="ECO:0000313" key="4">
    <source>
        <dbReference type="Proteomes" id="UP000236333"/>
    </source>
</evidence>
<dbReference type="Gene3D" id="1.10.287.70">
    <property type="match status" value="1"/>
</dbReference>
<keyword evidence="1" id="KW-0812">Transmembrane</keyword>
<dbReference type="SUPFAM" id="SSF81324">
    <property type="entry name" value="Voltage-gated potassium channels"/>
    <property type="match status" value="1"/>
</dbReference>
<evidence type="ECO:0000256" key="1">
    <source>
        <dbReference type="SAM" id="Phobius"/>
    </source>
</evidence>
<evidence type="ECO:0000313" key="3">
    <source>
        <dbReference type="EMBL" id="PNH01107.1"/>
    </source>
</evidence>
<dbReference type="OrthoDB" id="415460at2759"/>
<gene>
    <name evidence="3" type="ORF">TSOC_013028</name>
</gene>
<dbReference type="AlphaFoldDB" id="A0A2J7ZLG5"/>
<feature type="domain" description="Potassium channel" evidence="2">
    <location>
        <begin position="148"/>
        <end position="201"/>
    </location>
</feature>
<evidence type="ECO:0000259" key="2">
    <source>
        <dbReference type="Pfam" id="PF07885"/>
    </source>
</evidence>
<dbReference type="Proteomes" id="UP000236333">
    <property type="component" value="Unassembled WGS sequence"/>
</dbReference>